<organism evidence="1 2">
    <name type="scientific">Kangiella sediminilitoris</name>
    <dbReference type="NCBI Taxonomy" id="1144748"/>
    <lineage>
        <taxon>Bacteria</taxon>
        <taxon>Pseudomonadati</taxon>
        <taxon>Pseudomonadota</taxon>
        <taxon>Gammaproteobacteria</taxon>
        <taxon>Kangiellales</taxon>
        <taxon>Kangiellaceae</taxon>
        <taxon>Kangiella</taxon>
    </lineage>
</organism>
<reference evidence="2" key="1">
    <citation type="submission" date="2015-08" db="EMBL/GenBank/DDBJ databases">
        <authorList>
            <person name="Kim K.M."/>
        </authorList>
    </citation>
    <scope>NUCLEOTIDE SEQUENCE [LARGE SCALE GENOMIC DNA]</scope>
    <source>
        <strain evidence="2">KCTC 23892</strain>
    </source>
</reference>
<dbReference type="Proteomes" id="UP000094147">
    <property type="component" value="Chromosome"/>
</dbReference>
<dbReference type="NCBIfam" id="TIGR02444">
    <property type="entry name" value="TIGR02444 family protein"/>
    <property type="match status" value="1"/>
</dbReference>
<name>A0A1B3B8C7_9GAMM</name>
<dbReference type="STRING" id="1144748.KS2013_279"/>
<keyword evidence="2" id="KW-1185">Reference proteome</keyword>
<dbReference type="KEGG" id="ksd:KS2013_279"/>
<evidence type="ECO:0000313" key="1">
    <source>
        <dbReference type="EMBL" id="AOE49006.1"/>
    </source>
</evidence>
<evidence type="ECO:0000313" key="2">
    <source>
        <dbReference type="Proteomes" id="UP000094147"/>
    </source>
</evidence>
<dbReference type="AlphaFoldDB" id="A0A1B3B8C7"/>
<evidence type="ECO:0008006" key="3">
    <source>
        <dbReference type="Google" id="ProtNLM"/>
    </source>
</evidence>
<proteinExistence type="predicted"/>
<dbReference type="RefSeq" id="WP_068988669.1">
    <property type="nucleotide sequence ID" value="NZ_CP012418.1"/>
</dbReference>
<dbReference type="InterPro" id="IPR012659">
    <property type="entry name" value="CHP02444"/>
</dbReference>
<dbReference type="OrthoDB" id="5795846at2"/>
<accession>A0A1B3B8C7</accession>
<dbReference type="Pfam" id="PF09523">
    <property type="entry name" value="DUF2390"/>
    <property type="match status" value="1"/>
</dbReference>
<dbReference type="EMBL" id="CP012418">
    <property type="protein sequence ID" value="AOE49006.1"/>
    <property type="molecule type" value="Genomic_DNA"/>
</dbReference>
<gene>
    <name evidence="1" type="ORF">KS2013_279</name>
</gene>
<sequence length="171" mass="19699">MTNLDIVLEERDISAADWADEFWDWTCTVYANGDVQTQCLAMQNRFNCNVNFLLLAIWLGQRNYLIPKTGWVLLIKRTEKLRAGVRKLRQKRRQLKLKDREKYEELLDLELKGENLVQAKALETLLECNPSILEEVTVEPNLISYVQATRSGDEVESAAKELGALVQKLSD</sequence>
<protein>
    <recommendedName>
        <fullName evidence="3">TIGR02444 family protein</fullName>
    </recommendedName>
</protein>